<dbReference type="SMART" id="SM00100">
    <property type="entry name" value="cNMP"/>
    <property type="match status" value="1"/>
</dbReference>
<dbReference type="CDD" id="cd00038">
    <property type="entry name" value="CAP_ED"/>
    <property type="match status" value="1"/>
</dbReference>
<feature type="domain" description="Cyclic nucleotide-binding" evidence="5">
    <location>
        <begin position="1"/>
        <end position="70"/>
    </location>
</feature>
<dbReference type="RefSeq" id="WP_201674672.1">
    <property type="nucleotide sequence ID" value="NZ_JAEQNE010000002.1"/>
</dbReference>
<dbReference type="InterPro" id="IPR018490">
    <property type="entry name" value="cNMP-bd_dom_sf"/>
</dbReference>
<protein>
    <submittedName>
        <fullName evidence="6">Crp/Fnr family transcriptional regulator</fullName>
    </submittedName>
</protein>
<dbReference type="PRINTS" id="PR00035">
    <property type="entry name" value="HTHGNTR"/>
</dbReference>
<gene>
    <name evidence="6" type="ORF">JJ685_13190</name>
</gene>
<dbReference type="SUPFAM" id="SSF51206">
    <property type="entry name" value="cAMP-binding domain-like"/>
    <property type="match status" value="1"/>
</dbReference>
<dbReference type="GO" id="GO:0003677">
    <property type="term" value="F:DNA binding"/>
    <property type="evidence" value="ECO:0007669"/>
    <property type="project" value="UniProtKB-KW"/>
</dbReference>
<dbReference type="InterPro" id="IPR000524">
    <property type="entry name" value="Tscrpt_reg_HTH_GntR"/>
</dbReference>
<organism evidence="6 7">
    <name type="scientific">Ramlibacter monticola</name>
    <dbReference type="NCBI Taxonomy" id="1926872"/>
    <lineage>
        <taxon>Bacteria</taxon>
        <taxon>Pseudomonadati</taxon>
        <taxon>Pseudomonadota</taxon>
        <taxon>Betaproteobacteria</taxon>
        <taxon>Burkholderiales</taxon>
        <taxon>Comamonadaceae</taxon>
        <taxon>Ramlibacter</taxon>
    </lineage>
</organism>
<keyword evidence="1" id="KW-0805">Transcription regulation</keyword>
<dbReference type="Proteomes" id="UP000599109">
    <property type="component" value="Unassembled WGS sequence"/>
</dbReference>
<evidence type="ECO:0000256" key="2">
    <source>
        <dbReference type="ARBA" id="ARBA00023125"/>
    </source>
</evidence>
<dbReference type="AlphaFoldDB" id="A0A937CTX6"/>
<dbReference type="SMART" id="SM00419">
    <property type="entry name" value="HTH_CRP"/>
    <property type="match status" value="1"/>
</dbReference>
<name>A0A937CTX6_9BURK</name>
<keyword evidence="7" id="KW-1185">Reference proteome</keyword>
<dbReference type="Pfam" id="PF00027">
    <property type="entry name" value="cNMP_binding"/>
    <property type="match status" value="1"/>
</dbReference>
<dbReference type="Pfam" id="PF13545">
    <property type="entry name" value="HTH_Crp_2"/>
    <property type="match status" value="1"/>
</dbReference>
<dbReference type="PROSITE" id="PS50042">
    <property type="entry name" value="CNMP_BINDING_3"/>
    <property type="match status" value="1"/>
</dbReference>
<keyword evidence="3" id="KW-0804">Transcription</keyword>
<feature type="compositionally biased region" description="Low complexity" evidence="4">
    <location>
        <begin position="211"/>
        <end position="224"/>
    </location>
</feature>
<dbReference type="GO" id="GO:0003700">
    <property type="term" value="F:DNA-binding transcription factor activity"/>
    <property type="evidence" value="ECO:0007669"/>
    <property type="project" value="InterPro"/>
</dbReference>
<evidence type="ECO:0000313" key="6">
    <source>
        <dbReference type="EMBL" id="MBL0392088.1"/>
    </source>
</evidence>
<proteinExistence type="predicted"/>
<accession>A0A937CTX6</accession>
<evidence type="ECO:0000256" key="1">
    <source>
        <dbReference type="ARBA" id="ARBA00023015"/>
    </source>
</evidence>
<evidence type="ECO:0000256" key="4">
    <source>
        <dbReference type="SAM" id="MobiDB-lite"/>
    </source>
</evidence>
<dbReference type="Gene3D" id="2.60.120.10">
    <property type="entry name" value="Jelly Rolls"/>
    <property type="match status" value="1"/>
</dbReference>
<dbReference type="EMBL" id="JAEQNE010000002">
    <property type="protein sequence ID" value="MBL0392088.1"/>
    <property type="molecule type" value="Genomic_DNA"/>
</dbReference>
<reference evidence="6 7" key="1">
    <citation type="journal article" date="2017" name="Int. J. Syst. Evol. Microbiol.">
        <title>Ramlibacter monticola sp. nov., isolated from forest soil.</title>
        <authorList>
            <person name="Chaudhary D.K."/>
            <person name="Kim J."/>
        </authorList>
    </citation>
    <scope>NUCLEOTIDE SEQUENCE [LARGE SCALE GENOMIC DNA]</scope>
    <source>
        <strain evidence="6 7">KACC 19175</strain>
    </source>
</reference>
<evidence type="ECO:0000256" key="3">
    <source>
        <dbReference type="ARBA" id="ARBA00023163"/>
    </source>
</evidence>
<comment type="caution">
    <text evidence="6">The sequence shown here is derived from an EMBL/GenBank/DDBJ whole genome shotgun (WGS) entry which is preliminary data.</text>
</comment>
<evidence type="ECO:0000259" key="5">
    <source>
        <dbReference type="PROSITE" id="PS50042"/>
    </source>
</evidence>
<dbReference type="InterPro" id="IPR036390">
    <property type="entry name" value="WH_DNA-bd_sf"/>
</dbReference>
<dbReference type="InterPro" id="IPR012318">
    <property type="entry name" value="HTH_CRP"/>
</dbReference>
<evidence type="ECO:0000313" key="7">
    <source>
        <dbReference type="Proteomes" id="UP000599109"/>
    </source>
</evidence>
<dbReference type="SUPFAM" id="SSF46785">
    <property type="entry name" value="Winged helix' DNA-binding domain"/>
    <property type="match status" value="1"/>
</dbReference>
<sequence length="232" mass="24978">MLAPLEVPQLRQLQPAIRQRSFRKGEVLVEEHSRADTVHVVKVGLVFGVRRGLDGEIRPVGLWGRGTTFGLASYYGEPSQLSGVGATAGRSCAIDIAGLMEEARRNPALAARMQSTMARAFGNIAAWSEALRLPGVARQLAYAMLLLSRGQHSLSVELPDQKSLAALLGTSRESIARAMAQLEQDGIVQRRGRRLCEVVRERALALLATQAPAPGRPGAEAEALPRPDALCD</sequence>
<dbReference type="InterPro" id="IPR000595">
    <property type="entry name" value="cNMP-bd_dom"/>
</dbReference>
<feature type="region of interest" description="Disordered" evidence="4">
    <location>
        <begin position="211"/>
        <end position="232"/>
    </location>
</feature>
<keyword evidence="2" id="KW-0238">DNA-binding</keyword>
<dbReference type="InterPro" id="IPR014710">
    <property type="entry name" value="RmlC-like_jellyroll"/>
</dbReference>